<evidence type="ECO:0000313" key="2">
    <source>
        <dbReference type="EMBL" id="GLC54629.1"/>
    </source>
</evidence>
<dbReference type="Proteomes" id="UP001165080">
    <property type="component" value="Unassembled WGS sequence"/>
</dbReference>
<gene>
    <name evidence="2" type="primary">PLESTB001486</name>
    <name evidence="2" type="ORF">PLESTB_000889300</name>
</gene>
<evidence type="ECO:0000259" key="1">
    <source>
        <dbReference type="Pfam" id="PF05548"/>
    </source>
</evidence>
<protein>
    <recommendedName>
        <fullName evidence="1">Peptidase M11 gametolysin domain-containing protein</fullName>
    </recommendedName>
</protein>
<feature type="domain" description="Peptidase M11 gametolysin" evidence="1">
    <location>
        <begin position="187"/>
        <end position="487"/>
    </location>
</feature>
<keyword evidence="3" id="KW-1185">Reference proteome</keyword>
<name>A0A9W6F3A9_9CHLO</name>
<dbReference type="AlphaFoldDB" id="A0A9W6F3A9"/>
<dbReference type="InterPro" id="IPR008752">
    <property type="entry name" value="Peptidase_M11"/>
</dbReference>
<dbReference type="Pfam" id="PF05548">
    <property type="entry name" value="Peptidase_M11"/>
    <property type="match status" value="1"/>
</dbReference>
<dbReference type="EMBL" id="BRXU01000011">
    <property type="protein sequence ID" value="GLC54629.1"/>
    <property type="molecule type" value="Genomic_DNA"/>
</dbReference>
<evidence type="ECO:0000313" key="3">
    <source>
        <dbReference type="Proteomes" id="UP001165080"/>
    </source>
</evidence>
<accession>A0A9W6F3A9</accession>
<proteinExistence type="predicted"/>
<comment type="caution">
    <text evidence="2">The sequence shown here is derived from an EMBL/GenBank/DDBJ whole genome shotgun (WGS) entry which is preliminary data.</text>
</comment>
<sequence length="586" mass="63742">TLVGVHHNTYLHKSCLLRLPKDTMSRSSGWRALALCAVLFAVCTIHGADAKRKKQQQTSAQVVNTVAFMDGGGSNPRRSQSMVVLRCREEFDPRDGFLKPEANCTIPDKPIVKGREAVEAFQRETKLLTGDTVSAVMDIRTNTDGQRRILAGGASDMSVSYRPGSLKVLERTAEKEVFTGQKINLRAIVYLLDFCGWKSPFRSAAEFRAHLFSNANGASEANMQRYYSTCSYGKAAFDPANVEIVGPITLECKGTYPIARVLTRPYDSTASCAWDAWGKLSDLKAQELAANNPALRTILQGTDKRRAIMIIPPEAPCSAGGLALVGCPQVCGITISTKGGFSPHTLYHEIQHTLGLVHASGFGDEYGDMTDPMGKPPTSTGGILCHNAPLNWRIGWAEPVANGYLTAARFRPEANRLNITIPASRNSDKNMVIVDLGLQSSAFRAPANTPSKYFISYRVRNAAFGGYDAGLPVAYDQKVLIHDYAGEITDRDQFGKVWFVDALPRVNAARQPLTDPWTSPFLPFDAATGQRGGLRVRVVSTSATAAVVEICRMYSLTEGARGSADCRANLDRDCDGLFGIADPDCK</sequence>
<reference evidence="2 3" key="1">
    <citation type="journal article" date="2023" name="Commun. Biol.">
        <title>Reorganization of the ancestral sex-determining regions during the evolution of trioecy in Pleodorina starrii.</title>
        <authorList>
            <person name="Takahashi K."/>
            <person name="Suzuki S."/>
            <person name="Kawai-Toyooka H."/>
            <person name="Yamamoto K."/>
            <person name="Hamaji T."/>
            <person name="Ootsuki R."/>
            <person name="Yamaguchi H."/>
            <person name="Kawachi M."/>
            <person name="Higashiyama T."/>
            <person name="Nozaki H."/>
        </authorList>
    </citation>
    <scope>NUCLEOTIDE SEQUENCE [LARGE SCALE GENOMIC DNA]</scope>
    <source>
        <strain evidence="2 3">NIES-4479</strain>
    </source>
</reference>
<organism evidence="2 3">
    <name type="scientific">Pleodorina starrii</name>
    <dbReference type="NCBI Taxonomy" id="330485"/>
    <lineage>
        <taxon>Eukaryota</taxon>
        <taxon>Viridiplantae</taxon>
        <taxon>Chlorophyta</taxon>
        <taxon>core chlorophytes</taxon>
        <taxon>Chlorophyceae</taxon>
        <taxon>CS clade</taxon>
        <taxon>Chlamydomonadales</taxon>
        <taxon>Volvocaceae</taxon>
        <taxon>Pleodorina</taxon>
    </lineage>
</organism>
<feature type="non-terminal residue" evidence="2">
    <location>
        <position position="1"/>
    </location>
</feature>
<dbReference type="SUPFAM" id="SSF55486">
    <property type="entry name" value="Metalloproteases ('zincins'), catalytic domain"/>
    <property type="match status" value="1"/>
</dbReference>